<organism evidence="2 3">
    <name type="scientific">Lophiostoma macrostomum CBS 122681</name>
    <dbReference type="NCBI Taxonomy" id="1314788"/>
    <lineage>
        <taxon>Eukaryota</taxon>
        <taxon>Fungi</taxon>
        <taxon>Dikarya</taxon>
        <taxon>Ascomycota</taxon>
        <taxon>Pezizomycotina</taxon>
        <taxon>Dothideomycetes</taxon>
        <taxon>Pleosporomycetidae</taxon>
        <taxon>Pleosporales</taxon>
        <taxon>Lophiostomataceae</taxon>
        <taxon>Lophiostoma</taxon>
    </lineage>
</organism>
<evidence type="ECO:0000256" key="1">
    <source>
        <dbReference type="SAM" id="MobiDB-lite"/>
    </source>
</evidence>
<dbReference type="Gene3D" id="3.30.565.10">
    <property type="entry name" value="Histidine kinase-like ATPase, C-terminal domain"/>
    <property type="match status" value="1"/>
</dbReference>
<feature type="region of interest" description="Disordered" evidence="1">
    <location>
        <begin position="1192"/>
        <end position="1216"/>
    </location>
</feature>
<evidence type="ECO:0008006" key="4">
    <source>
        <dbReference type="Google" id="ProtNLM"/>
    </source>
</evidence>
<name>A0A6A6TFG6_9PLEO</name>
<dbReference type="NCBIfam" id="NF047352">
    <property type="entry name" value="P_loop_sacsin"/>
    <property type="match status" value="1"/>
</dbReference>
<evidence type="ECO:0000313" key="2">
    <source>
        <dbReference type="EMBL" id="KAF2658640.1"/>
    </source>
</evidence>
<dbReference type="SUPFAM" id="SSF55874">
    <property type="entry name" value="ATPase domain of HSP90 chaperone/DNA topoisomerase II/histidine kinase"/>
    <property type="match status" value="1"/>
</dbReference>
<dbReference type="EMBL" id="MU004313">
    <property type="protein sequence ID" value="KAF2658640.1"/>
    <property type="molecule type" value="Genomic_DNA"/>
</dbReference>
<dbReference type="PANTHER" id="PTHR32387">
    <property type="entry name" value="WU:FJ29H11"/>
    <property type="match status" value="1"/>
</dbReference>
<reference evidence="2" key="1">
    <citation type="journal article" date="2020" name="Stud. Mycol.">
        <title>101 Dothideomycetes genomes: a test case for predicting lifestyles and emergence of pathogens.</title>
        <authorList>
            <person name="Haridas S."/>
            <person name="Albert R."/>
            <person name="Binder M."/>
            <person name="Bloem J."/>
            <person name="Labutti K."/>
            <person name="Salamov A."/>
            <person name="Andreopoulos B."/>
            <person name="Baker S."/>
            <person name="Barry K."/>
            <person name="Bills G."/>
            <person name="Bluhm B."/>
            <person name="Cannon C."/>
            <person name="Castanera R."/>
            <person name="Culley D."/>
            <person name="Daum C."/>
            <person name="Ezra D."/>
            <person name="Gonzalez J."/>
            <person name="Henrissat B."/>
            <person name="Kuo A."/>
            <person name="Liang C."/>
            <person name="Lipzen A."/>
            <person name="Lutzoni F."/>
            <person name="Magnuson J."/>
            <person name="Mondo S."/>
            <person name="Nolan M."/>
            <person name="Ohm R."/>
            <person name="Pangilinan J."/>
            <person name="Park H.-J."/>
            <person name="Ramirez L."/>
            <person name="Alfaro M."/>
            <person name="Sun H."/>
            <person name="Tritt A."/>
            <person name="Yoshinaga Y."/>
            <person name="Zwiers L.-H."/>
            <person name="Turgeon B."/>
            <person name="Goodwin S."/>
            <person name="Spatafora J."/>
            <person name="Crous P."/>
            <person name="Grigoriev I."/>
        </authorList>
    </citation>
    <scope>NUCLEOTIDE SEQUENCE</scope>
    <source>
        <strain evidence="2">CBS 122681</strain>
    </source>
</reference>
<protein>
    <recommendedName>
        <fullName evidence="4">Protein NO VEIN C-terminal domain-containing protein</fullName>
    </recommendedName>
</protein>
<sequence>MTTATSENEAAAKTHIAQIRSRMGLGEGFLQGWNESNLARALEVISKEINHDSTHFILEFIQNADDNTYSAGITPSLEFTYHQDYLRVDCNEVGFLAKNVDAICSIGKSTKIRSDTGNSVGEKGIGFKSVFKVADKVYVASNSYQFMFDRHDILGMIAPKWAALPVPRRPSCTTFLLEYSPECDKQALRKELESLDPRMLLFLHKLRNITVKFANMIDGPGKFITRSDTDAPLGIAGWRLVSLQVGREISTYATIDHAARNLPLEQKRANVTTSQITLAFPVEVKGSVWLPKIVPQQVYAYLPIRDYGFEFLLQADLVLNAGREDVAGHNDWNQALRLASLDAVVEALRALAQGPMRYNWFRYLPHRVQETGFFKGYATELQQRIVKEPLFRSLAATYERTNKLSYVPSTFTRKLDDSELPLLMRRDNQASFLSTSYESQDIEKLKSLGVEEMDHAGFLRELRLYLSSHHENFRSRSNAWHSRLAQILAANFYTKTTQTYIHGMRLIPLRDGQWVSGTGSRLYFSGGQQGFIIPDGLQFNVVHAEAEADPNRAHLFRLLGVTQLNPHKICEAILEKQEKKSFLPSADELLSQALFLYSMNYRSELLRKIWLIAEDGESVQAGDLYADISVRTHVEGEKTAVIEYPARFFYDRVEGCKSFKFLHRRFLHPGNVDDVGQWHRYLHYNLHVAYSPRLVQFADGDKTTFSLHNDFTQVVKGSNATQWLSLLRNHWRLYSEWLENDETEDDASRWNRCRGQLREKLGATEVSDVNGKSRPLKDTFLPLSNIVNRYNGIVPFLDINNPDDPVWQTTLRPFGVGTADNLQFYLKILQGASLMKLDIDKISDILAQIQARSRDDEVRVRSTFKDQALICIPRAYGYNLWTVPNKCVWKGPKCMRKFPALADLYPQLVQLFCNTLGIKDAEIEDLVKEMSLIKLQDPLSYITELFLELEKLIKDDTPERAVSSLKTKNFLPIYEANSSKTMLLVSVVGVAKWYIPDRPYLEDSFRGKIPLLAFSASEVTKMKRLLRLLHLDTRKLSNCVTGTARTEGTIVPFREWTDALRAKADCILRLVPDTTLNRRRIFQQLREVEVFTAPKVVQNWSIFHRGTEIVGNPQAGRVAMTANDEGLKIYFADGALGTARCKWEFTALIADFCGISNDPDSKSDAKSLLMLILNEGQVGEINEILDTNSVPPLITDDDLEDAEERASDSKNTPRKKGMVTTEFVNPFAHLSENVRNRIRVFTAGDPLPFDASHPPGTSPRSSGAFSFPHLPNVRVPLAHSLFSSRRSPLSSTFTPKEWQHAAEGEVIVSDLLRQILKAPNATGSSLMREYYEPVKHWTSIYRTHSGYPAYTAPNSLSASFTIVPAPGSLAATILTQYLYLEQRFVPAREWLEHPPTYHIEVKTTTESLDAEFGLSNEEFHRARRYRIVNERPRDVVLMIRVWDVLSETPRVEILPDVWRWVEQGALGLKAEREFRGRVVVGSAFT</sequence>
<keyword evidence="3" id="KW-1185">Reference proteome</keyword>
<dbReference type="InterPro" id="IPR036890">
    <property type="entry name" value="HATPase_C_sf"/>
</dbReference>
<proteinExistence type="predicted"/>
<dbReference type="Proteomes" id="UP000799324">
    <property type="component" value="Unassembled WGS sequence"/>
</dbReference>
<dbReference type="PANTHER" id="PTHR32387:SF0">
    <property type="entry name" value="PROTEIN NO VEIN"/>
    <property type="match status" value="1"/>
</dbReference>
<accession>A0A6A6TFG6</accession>
<evidence type="ECO:0000313" key="3">
    <source>
        <dbReference type="Proteomes" id="UP000799324"/>
    </source>
</evidence>
<dbReference type="OrthoDB" id="1262810at2759"/>
<gene>
    <name evidence="2" type="ORF">K491DRAFT_755946</name>
</gene>
<dbReference type="InterPro" id="IPR052957">
    <property type="entry name" value="Auxin_embryo_med"/>
</dbReference>